<evidence type="ECO:0000256" key="1">
    <source>
        <dbReference type="ARBA" id="ARBA00004328"/>
    </source>
</evidence>
<gene>
    <name evidence="4" type="ORF">UFOVP577_48</name>
</gene>
<evidence type="ECO:0000313" key="4">
    <source>
        <dbReference type="EMBL" id="CAB4150871.1"/>
    </source>
</evidence>
<evidence type="ECO:0000259" key="3">
    <source>
        <dbReference type="Pfam" id="PF05065"/>
    </source>
</evidence>
<dbReference type="InterPro" id="IPR024455">
    <property type="entry name" value="Phage_capsid"/>
</dbReference>
<sequence>MSIILEAIKKALLTGEARVINETGSTLTGSGSGIGGNIVFDDAFASLRQANPLRQFSRQIPVKGSDAAFVVKTGNALNQTNPWGYAFTPNDGNPGMATSYWQISTKVLAATIPVRTAVLSDINALDESIVMDLALEFSAVEAASMVQNDDQAGSTTTTTGGTAGLRGLNSYASGSSAQFGSNGPASSDGMHTILTVDYDAGTGLVYNDMVALASALPSQYWNFDTTAWHIHPNTILQLRELTGGNGLPVFLEVGQTNGDAVGNIFGHVVVPNPYIDEAGLGKFPVYLADWSRFLTIGDNEEMVIRRYDQTAPGFITLFAEKRVVSTVRDVFAGVRLVGAA</sequence>
<name>A0A6J5MY36_9CAUD</name>
<dbReference type="EMBL" id="LR796547">
    <property type="protein sequence ID" value="CAB4150871.1"/>
    <property type="molecule type" value="Genomic_DNA"/>
</dbReference>
<protein>
    <submittedName>
        <fullName evidence="4">Major_cap_HK97, phage major capsid protein, HK97 family</fullName>
    </submittedName>
</protein>
<dbReference type="Gene3D" id="3.30.2400.10">
    <property type="entry name" value="Major capsid protein gp5"/>
    <property type="match status" value="1"/>
</dbReference>
<reference evidence="4" key="1">
    <citation type="submission" date="2020-04" db="EMBL/GenBank/DDBJ databases">
        <authorList>
            <person name="Chiriac C."/>
            <person name="Salcher M."/>
            <person name="Ghai R."/>
            <person name="Kavagutti S V."/>
        </authorList>
    </citation>
    <scope>NUCLEOTIDE SEQUENCE</scope>
</reference>
<keyword evidence="2" id="KW-0946">Virion</keyword>
<dbReference type="SUPFAM" id="SSF56563">
    <property type="entry name" value="Major capsid protein gp5"/>
    <property type="match status" value="1"/>
</dbReference>
<dbReference type="Gene3D" id="3.30.2320.10">
    <property type="entry name" value="hypothetical protein PF0899 domain"/>
    <property type="match status" value="1"/>
</dbReference>
<feature type="domain" description="Phage capsid-like C-terminal" evidence="3">
    <location>
        <begin position="44"/>
        <end position="328"/>
    </location>
</feature>
<dbReference type="Pfam" id="PF05065">
    <property type="entry name" value="Phage_capsid"/>
    <property type="match status" value="1"/>
</dbReference>
<dbReference type="NCBIfam" id="TIGR01554">
    <property type="entry name" value="major_cap_HK97"/>
    <property type="match status" value="1"/>
</dbReference>
<dbReference type="InterPro" id="IPR054612">
    <property type="entry name" value="Phage_capsid-like_C"/>
</dbReference>
<accession>A0A6J5MY36</accession>
<proteinExistence type="predicted"/>
<organism evidence="4">
    <name type="scientific">uncultured Caudovirales phage</name>
    <dbReference type="NCBI Taxonomy" id="2100421"/>
    <lineage>
        <taxon>Viruses</taxon>
        <taxon>Duplodnaviria</taxon>
        <taxon>Heunggongvirae</taxon>
        <taxon>Uroviricota</taxon>
        <taxon>Caudoviricetes</taxon>
        <taxon>Peduoviridae</taxon>
        <taxon>Maltschvirus</taxon>
        <taxon>Maltschvirus maltsch</taxon>
    </lineage>
</organism>
<evidence type="ECO:0000256" key="2">
    <source>
        <dbReference type="ARBA" id="ARBA00022844"/>
    </source>
</evidence>
<comment type="subcellular location">
    <subcellularLocation>
        <location evidence="1">Virion</location>
    </subcellularLocation>
</comment>
<dbReference type="GO" id="GO:0044423">
    <property type="term" value="C:virion component"/>
    <property type="evidence" value="ECO:0007669"/>
    <property type="project" value="UniProtKB-KW"/>
</dbReference>